<organism evidence="2 3">
    <name type="scientific">Myceligenerans pegani</name>
    <dbReference type="NCBI Taxonomy" id="2776917"/>
    <lineage>
        <taxon>Bacteria</taxon>
        <taxon>Bacillati</taxon>
        <taxon>Actinomycetota</taxon>
        <taxon>Actinomycetes</taxon>
        <taxon>Micrococcales</taxon>
        <taxon>Promicromonosporaceae</taxon>
        <taxon>Myceligenerans</taxon>
    </lineage>
</organism>
<sequence length="229" mass="23959">MSRTTTRAAAPDAGRLHSAIAWSRQRRFPPEFRIAPPLTAGRPRPPAGTPEPSSSSRDVATDVGPLPTPEPPPAAPAATPPGPEPSVPVGDAAPGAPAAGSQDLADDVVARVATDLWRARRKATGPGAAERPDRAVRMAARHLNGAAEHLGSAGIEVHDHEGQPYDAGLQVHVLTHQEDPDVAGPTVIETVRPTVRRDGRVIQEAEVIVAQPAAPGGPEHRKKEDEDRA</sequence>
<feature type="compositionally biased region" description="Pro residues" evidence="1">
    <location>
        <begin position="66"/>
        <end position="86"/>
    </location>
</feature>
<dbReference type="Proteomes" id="UP000625527">
    <property type="component" value="Unassembled WGS sequence"/>
</dbReference>
<accession>A0ABR9N400</accession>
<evidence type="ECO:0008006" key="4">
    <source>
        <dbReference type="Google" id="ProtNLM"/>
    </source>
</evidence>
<evidence type="ECO:0000313" key="2">
    <source>
        <dbReference type="EMBL" id="MBE1878390.1"/>
    </source>
</evidence>
<keyword evidence="3" id="KW-1185">Reference proteome</keyword>
<feature type="region of interest" description="Disordered" evidence="1">
    <location>
        <begin position="1"/>
        <end position="106"/>
    </location>
</feature>
<reference evidence="2 3" key="1">
    <citation type="submission" date="2020-10" db="EMBL/GenBank/DDBJ databases">
        <title>Myceligenerans pegani sp. nov., an endophytic actinomycete isolated from Peganum harmala L. in Xinjiang, China.</title>
        <authorList>
            <person name="Xin L."/>
        </authorList>
    </citation>
    <scope>NUCLEOTIDE SEQUENCE [LARGE SCALE GENOMIC DNA]</scope>
    <source>
        <strain evidence="2 3">TRM65318</strain>
    </source>
</reference>
<proteinExistence type="predicted"/>
<dbReference type="EMBL" id="JADAQT010000108">
    <property type="protein sequence ID" value="MBE1878390.1"/>
    <property type="molecule type" value="Genomic_DNA"/>
</dbReference>
<evidence type="ECO:0000313" key="3">
    <source>
        <dbReference type="Proteomes" id="UP000625527"/>
    </source>
</evidence>
<protein>
    <recommendedName>
        <fullName evidence="4">Nucleotide exchange factor GrpE</fullName>
    </recommendedName>
</protein>
<name>A0ABR9N400_9MICO</name>
<evidence type="ECO:0000256" key="1">
    <source>
        <dbReference type="SAM" id="MobiDB-lite"/>
    </source>
</evidence>
<comment type="caution">
    <text evidence="2">The sequence shown here is derived from an EMBL/GenBank/DDBJ whole genome shotgun (WGS) entry which is preliminary data.</text>
</comment>
<dbReference type="RefSeq" id="WP_192864918.1">
    <property type="nucleotide sequence ID" value="NZ_JADAQT010000108.1"/>
</dbReference>
<feature type="compositionally biased region" description="Basic and acidic residues" evidence="1">
    <location>
        <begin position="218"/>
        <end position="229"/>
    </location>
</feature>
<feature type="region of interest" description="Disordered" evidence="1">
    <location>
        <begin position="209"/>
        <end position="229"/>
    </location>
</feature>
<gene>
    <name evidence="2" type="ORF">IHE71_22085</name>
</gene>